<keyword evidence="3" id="KW-0378">Hydrolase</keyword>
<dbReference type="Proteomes" id="UP000092746">
    <property type="component" value="Unassembled WGS sequence"/>
</dbReference>
<dbReference type="InterPro" id="IPR023198">
    <property type="entry name" value="PGP-like_dom2"/>
</dbReference>
<dbReference type="InterPro" id="IPR006439">
    <property type="entry name" value="HAD-SF_hydro_IA"/>
</dbReference>
<dbReference type="NCBIfam" id="TIGR01509">
    <property type="entry name" value="HAD-SF-IA-v3"/>
    <property type="match status" value="1"/>
</dbReference>
<dbReference type="AlphaFoldDB" id="A0AAP7L392"/>
<dbReference type="InterPro" id="IPR010976">
    <property type="entry name" value="B-phosphoglucomutase_hydrolase"/>
</dbReference>
<gene>
    <name evidence="2" type="ORF">BBB52_07425</name>
    <name evidence="3" type="ORF">DOL88_10775</name>
</gene>
<dbReference type="InterPro" id="IPR036412">
    <property type="entry name" value="HAD-like_sf"/>
</dbReference>
<dbReference type="Gene3D" id="1.10.150.240">
    <property type="entry name" value="Putative phosphatase, domain 2"/>
    <property type="match status" value="1"/>
</dbReference>
<dbReference type="KEGG" id="aaz:ADJ80_02185"/>
<proteinExistence type="inferred from homology"/>
<dbReference type="PANTHER" id="PTHR43481:SF4">
    <property type="entry name" value="GLYCEROL-1-PHOSPHATE PHOSPHOHYDROLASE 1-RELATED"/>
    <property type="match status" value="1"/>
</dbReference>
<dbReference type="EMBL" id="QMGS01000116">
    <property type="protein sequence ID" value="RMW78180.1"/>
    <property type="molecule type" value="Genomic_DNA"/>
</dbReference>
<dbReference type="SFLD" id="SFLDG01129">
    <property type="entry name" value="C1.5:_HAD__Beta-PGM__Phosphata"/>
    <property type="match status" value="1"/>
</dbReference>
<dbReference type="Gene3D" id="3.40.50.1000">
    <property type="entry name" value="HAD superfamily/HAD-like"/>
    <property type="match status" value="1"/>
</dbReference>
<dbReference type="SFLD" id="SFLDG01135">
    <property type="entry name" value="C1.5.6:_HAD__Beta-PGM__Phospha"/>
    <property type="match status" value="1"/>
</dbReference>
<dbReference type="CDD" id="cd07505">
    <property type="entry name" value="HAD_BPGM-like"/>
    <property type="match status" value="1"/>
</dbReference>
<dbReference type="EMBL" id="MAQE01000014">
    <property type="protein sequence ID" value="OBY51419.1"/>
    <property type="molecule type" value="Genomic_DNA"/>
</dbReference>
<comment type="similarity">
    <text evidence="1">Belongs to the HAD-like hydrolase superfamily. CbbY/CbbZ/Gph/YieH family.</text>
</comment>
<evidence type="ECO:0000313" key="2">
    <source>
        <dbReference type="EMBL" id="OBY51419.1"/>
    </source>
</evidence>
<dbReference type="NCBIfam" id="TIGR02009">
    <property type="entry name" value="PGMB-YQAB-SF"/>
    <property type="match status" value="1"/>
</dbReference>
<evidence type="ECO:0000313" key="4">
    <source>
        <dbReference type="Proteomes" id="UP000092746"/>
    </source>
</evidence>
<evidence type="ECO:0000256" key="1">
    <source>
        <dbReference type="ARBA" id="ARBA00006171"/>
    </source>
</evidence>
<dbReference type="InterPro" id="IPR051806">
    <property type="entry name" value="HAD-like_SPP"/>
</dbReference>
<name>A0AAP7L392_AGGAP</name>
<protein>
    <submittedName>
        <fullName evidence="3">Beta-phosphoglucomutase family hydrolase</fullName>
    </submittedName>
</protein>
<reference evidence="2 4" key="1">
    <citation type="submission" date="2016-06" db="EMBL/GenBank/DDBJ databases">
        <title>Simultaneous identification of Haemophilus influenzae and Haemophilus haemolyticus using TaqMan real-time PCR.</title>
        <authorList>
            <person name="Price E.P."/>
            <person name="Sarovich D.S."/>
            <person name="Harris T."/>
            <person name="Spargo J.C."/>
            <person name="Nosworthy E."/>
            <person name="Beissbarth J."/>
            <person name="Smith-Vaughan H."/>
        </authorList>
    </citation>
    <scope>NUCLEOTIDE SEQUENCE [LARGE SCALE GENOMIC DNA]</scope>
    <source>
        <strain evidence="2 4">ATCC 7901</strain>
    </source>
</reference>
<evidence type="ECO:0000313" key="3">
    <source>
        <dbReference type="EMBL" id="RMW78180.1"/>
    </source>
</evidence>
<evidence type="ECO:0000313" key="5">
    <source>
        <dbReference type="Proteomes" id="UP000274211"/>
    </source>
</evidence>
<dbReference type="SUPFAM" id="SSF56784">
    <property type="entry name" value="HAD-like"/>
    <property type="match status" value="1"/>
</dbReference>
<dbReference type="PANTHER" id="PTHR43481">
    <property type="entry name" value="FRUCTOSE-1-PHOSPHATE PHOSPHATASE"/>
    <property type="match status" value="1"/>
</dbReference>
<organism evidence="2 4">
    <name type="scientific">Aggregatibacter aphrophilus</name>
    <name type="common">Haemophilus aphrophilus</name>
    <dbReference type="NCBI Taxonomy" id="732"/>
    <lineage>
        <taxon>Bacteria</taxon>
        <taxon>Pseudomonadati</taxon>
        <taxon>Pseudomonadota</taxon>
        <taxon>Gammaproteobacteria</taxon>
        <taxon>Pasteurellales</taxon>
        <taxon>Pasteurellaceae</taxon>
        <taxon>Aggregatibacter</taxon>
    </lineage>
</organism>
<comment type="caution">
    <text evidence="2">The sequence shown here is derived from an EMBL/GenBank/DDBJ whole genome shotgun (WGS) entry which is preliminary data.</text>
</comment>
<dbReference type="SFLD" id="SFLDS00003">
    <property type="entry name" value="Haloacid_Dehalogenase"/>
    <property type="match status" value="1"/>
</dbReference>
<dbReference type="RefSeq" id="WP_050692768.1">
    <property type="nucleotide sequence ID" value="NZ_CAUUMV010000007.1"/>
</dbReference>
<dbReference type="InterPro" id="IPR023214">
    <property type="entry name" value="HAD_sf"/>
</dbReference>
<dbReference type="Proteomes" id="UP000274211">
    <property type="component" value="Unassembled WGS sequence"/>
</dbReference>
<keyword evidence="5" id="KW-1185">Reference proteome</keyword>
<dbReference type="GO" id="GO:0050308">
    <property type="term" value="F:sugar-phosphatase activity"/>
    <property type="evidence" value="ECO:0007669"/>
    <property type="project" value="TreeGrafter"/>
</dbReference>
<accession>A0AAP7L392</accession>
<dbReference type="Pfam" id="PF13419">
    <property type="entry name" value="HAD_2"/>
    <property type="match status" value="1"/>
</dbReference>
<reference evidence="3 5" key="2">
    <citation type="journal article" date="2019" name="J. Oral Microbiol.">
        <title>Role of OmpA1 and OmpA2 in Aggregatibacter actinomycetemcomitans and Aggregatibacter aphrophilus serum resistance.</title>
        <authorList>
            <person name="Lindholm M."/>
            <person name="Min Aung K."/>
            <person name="Nyunt Wai S."/>
            <person name="Oscarsson J."/>
        </authorList>
    </citation>
    <scope>NUCLEOTIDE SEQUENCE [LARGE SCALE GENOMIC DNA]</scope>
    <source>
        <strain evidence="3 5">HK83</strain>
    </source>
</reference>
<dbReference type="InterPro" id="IPR041492">
    <property type="entry name" value="HAD_2"/>
</dbReference>
<sequence length="202" mass="22707">MLDNDVINQYDGLIFDMDGTVIDTMPSHAKAWEMVGQHFGYPFNGNLLYEMGGAPVKTIALEMMKRHAMPLDQLNNVIELKREYGKELIMKHAALLPAANVVRSFYAKKPLALGTGSHRAMTEILLDKFDFEKYFSAIVTAEDIQNHKPAPDTFLRCAELIKVKPQRCLVFEDGDLGIQAGLRAGMDVFDVRVNKLLRDTSC</sequence>